<reference evidence="2" key="1">
    <citation type="journal article" date="2020" name="Nature">
        <title>Giant virus diversity and host interactions through global metagenomics.</title>
        <authorList>
            <person name="Schulz F."/>
            <person name="Roux S."/>
            <person name="Paez-Espino D."/>
            <person name="Jungbluth S."/>
            <person name="Walsh D.A."/>
            <person name="Denef V.J."/>
            <person name="McMahon K.D."/>
            <person name="Konstantinidis K.T."/>
            <person name="Eloe-Fadrosh E.A."/>
            <person name="Kyrpides N.C."/>
            <person name="Woyke T."/>
        </authorList>
    </citation>
    <scope>NUCLEOTIDE SEQUENCE</scope>
    <source>
        <strain evidence="2">GVMAG-M-3300023174-141</strain>
    </source>
</reference>
<evidence type="ECO:0000313" key="2">
    <source>
        <dbReference type="EMBL" id="QHT14874.1"/>
    </source>
</evidence>
<proteinExistence type="predicted"/>
<sequence length="110" mass="12707">MEHQDWTTVVLKRRNPKDSKPAVDTEKIRLAKLEQTDDYAPPKKRVSGESIQALIRKRMELGLTQEKADQKCSFPKNTFKDIESHKSLPNSVQQSALQRHFGVQLKIDHI</sequence>
<dbReference type="SUPFAM" id="SSF47413">
    <property type="entry name" value="lambda repressor-like DNA-binding domains"/>
    <property type="match status" value="1"/>
</dbReference>
<accession>A0A6C0DFA9</accession>
<protein>
    <recommendedName>
        <fullName evidence="3">HTH cro/C1-type domain-containing protein</fullName>
    </recommendedName>
</protein>
<dbReference type="AlphaFoldDB" id="A0A6C0DFA9"/>
<dbReference type="Gene3D" id="1.10.260.40">
    <property type="entry name" value="lambda repressor-like DNA-binding domains"/>
    <property type="match status" value="1"/>
</dbReference>
<feature type="region of interest" description="Disordered" evidence="1">
    <location>
        <begin position="1"/>
        <end position="23"/>
    </location>
</feature>
<evidence type="ECO:0000256" key="1">
    <source>
        <dbReference type="SAM" id="MobiDB-lite"/>
    </source>
</evidence>
<evidence type="ECO:0008006" key="3">
    <source>
        <dbReference type="Google" id="ProtNLM"/>
    </source>
</evidence>
<name>A0A6C0DFA9_9ZZZZ</name>
<organism evidence="2">
    <name type="scientific">viral metagenome</name>
    <dbReference type="NCBI Taxonomy" id="1070528"/>
    <lineage>
        <taxon>unclassified sequences</taxon>
        <taxon>metagenomes</taxon>
        <taxon>organismal metagenomes</taxon>
    </lineage>
</organism>
<dbReference type="GO" id="GO:0003677">
    <property type="term" value="F:DNA binding"/>
    <property type="evidence" value="ECO:0007669"/>
    <property type="project" value="InterPro"/>
</dbReference>
<dbReference type="EMBL" id="MN739594">
    <property type="protein sequence ID" value="QHT14874.1"/>
    <property type="molecule type" value="Genomic_DNA"/>
</dbReference>
<dbReference type="InterPro" id="IPR010982">
    <property type="entry name" value="Lambda_DNA-bd_dom_sf"/>
</dbReference>